<feature type="region of interest" description="Disordered" evidence="1">
    <location>
        <begin position="37"/>
        <end position="124"/>
    </location>
</feature>
<proteinExistence type="predicted"/>
<feature type="region of interest" description="Disordered" evidence="1">
    <location>
        <begin position="1"/>
        <end position="25"/>
    </location>
</feature>
<reference evidence="2 3" key="2">
    <citation type="journal article" date="2019" name="G3 (Bethesda)">
        <title>Hybrid Assembly of the Genome of the Entomopathogenic Nematode Steinernema carpocapsae Identifies the X-Chromosome.</title>
        <authorList>
            <person name="Serra L."/>
            <person name="Macchietto M."/>
            <person name="Macias-Munoz A."/>
            <person name="McGill C.J."/>
            <person name="Rodriguez I.M."/>
            <person name="Rodriguez B."/>
            <person name="Murad R."/>
            <person name="Mortazavi A."/>
        </authorList>
    </citation>
    <scope>NUCLEOTIDE SEQUENCE [LARGE SCALE GENOMIC DNA]</scope>
    <source>
        <strain evidence="2 3">ALL</strain>
    </source>
</reference>
<evidence type="ECO:0000256" key="1">
    <source>
        <dbReference type="SAM" id="MobiDB-lite"/>
    </source>
</evidence>
<feature type="region of interest" description="Disordered" evidence="1">
    <location>
        <begin position="147"/>
        <end position="173"/>
    </location>
</feature>
<dbReference type="AlphaFoldDB" id="A0A4U5NHX0"/>
<keyword evidence="3" id="KW-1185">Reference proteome</keyword>
<comment type="caution">
    <text evidence="2">The sequence shown here is derived from an EMBL/GenBank/DDBJ whole genome shotgun (WGS) entry which is preliminary data.</text>
</comment>
<sequence length="173" mass="19696">MDIRRFFGGKTAKSGLSTRSDDVDKNVTPSLKALKVKKPSKVTNENKQDGMDLLTRPAIRTASSRSASRSTCVRRWRTRSRPSPRRSRLQRLSKLPRPAVPSVVSCDEDEEFQKEEAPKAEEPFSSACRAFQDFSRPNEAQIRCYGNETRRKSVLGEETISRARNQPQQRQRG</sequence>
<feature type="compositionally biased region" description="Low complexity" evidence="1">
    <location>
        <begin position="55"/>
        <end position="71"/>
    </location>
</feature>
<dbReference type="EMBL" id="AZBU02000004">
    <property type="protein sequence ID" value="TKR82313.1"/>
    <property type="molecule type" value="Genomic_DNA"/>
</dbReference>
<feature type="compositionally biased region" description="Polar residues" evidence="1">
    <location>
        <begin position="162"/>
        <end position="173"/>
    </location>
</feature>
<dbReference type="Proteomes" id="UP000298663">
    <property type="component" value="Unassembled WGS sequence"/>
</dbReference>
<organism evidence="2 3">
    <name type="scientific">Steinernema carpocapsae</name>
    <name type="common">Entomopathogenic nematode</name>
    <dbReference type="NCBI Taxonomy" id="34508"/>
    <lineage>
        <taxon>Eukaryota</taxon>
        <taxon>Metazoa</taxon>
        <taxon>Ecdysozoa</taxon>
        <taxon>Nematoda</taxon>
        <taxon>Chromadorea</taxon>
        <taxon>Rhabditida</taxon>
        <taxon>Tylenchina</taxon>
        <taxon>Panagrolaimomorpha</taxon>
        <taxon>Strongyloidoidea</taxon>
        <taxon>Steinernematidae</taxon>
        <taxon>Steinernema</taxon>
    </lineage>
</organism>
<accession>A0A4U5NHX0</accession>
<feature type="compositionally biased region" description="Basic and acidic residues" evidence="1">
    <location>
        <begin position="148"/>
        <end position="161"/>
    </location>
</feature>
<reference evidence="2 3" key="1">
    <citation type="journal article" date="2015" name="Genome Biol.">
        <title>Comparative genomics of Steinernema reveals deeply conserved gene regulatory networks.</title>
        <authorList>
            <person name="Dillman A.R."/>
            <person name="Macchietto M."/>
            <person name="Porter C.F."/>
            <person name="Rogers A."/>
            <person name="Williams B."/>
            <person name="Antoshechkin I."/>
            <person name="Lee M.M."/>
            <person name="Goodwin Z."/>
            <person name="Lu X."/>
            <person name="Lewis E.E."/>
            <person name="Goodrich-Blair H."/>
            <person name="Stock S.P."/>
            <person name="Adams B.J."/>
            <person name="Sternberg P.W."/>
            <person name="Mortazavi A."/>
        </authorList>
    </citation>
    <scope>NUCLEOTIDE SEQUENCE [LARGE SCALE GENOMIC DNA]</scope>
    <source>
        <strain evidence="2 3">ALL</strain>
    </source>
</reference>
<evidence type="ECO:0000313" key="3">
    <source>
        <dbReference type="Proteomes" id="UP000298663"/>
    </source>
</evidence>
<name>A0A4U5NHX0_STECR</name>
<protein>
    <submittedName>
        <fullName evidence="2">Uncharacterized protein</fullName>
    </submittedName>
</protein>
<feature type="compositionally biased region" description="Basic residues" evidence="1">
    <location>
        <begin position="72"/>
        <end position="91"/>
    </location>
</feature>
<evidence type="ECO:0000313" key="2">
    <source>
        <dbReference type="EMBL" id="TKR82313.1"/>
    </source>
</evidence>
<gene>
    <name evidence="2" type="ORF">L596_016055</name>
</gene>